<dbReference type="PANTHER" id="PTHR37391">
    <property type="entry name" value="E3 UBIQUITIN-PROTEIN LIGASE"/>
    <property type="match status" value="1"/>
</dbReference>
<dbReference type="PANTHER" id="PTHR37391:SF2">
    <property type="entry name" value="E3 UBIQUITIN-PROTEIN LIGASE"/>
    <property type="match status" value="1"/>
</dbReference>
<dbReference type="EMBL" id="OZ021744">
    <property type="protein sequence ID" value="CAK9311500.1"/>
    <property type="molecule type" value="Genomic_DNA"/>
</dbReference>
<accession>A0ABP0XVH4</accession>
<organism evidence="2 3">
    <name type="scientific">Citrullus colocynthis</name>
    <name type="common">colocynth</name>
    <dbReference type="NCBI Taxonomy" id="252529"/>
    <lineage>
        <taxon>Eukaryota</taxon>
        <taxon>Viridiplantae</taxon>
        <taxon>Streptophyta</taxon>
        <taxon>Embryophyta</taxon>
        <taxon>Tracheophyta</taxon>
        <taxon>Spermatophyta</taxon>
        <taxon>Magnoliopsida</taxon>
        <taxon>eudicotyledons</taxon>
        <taxon>Gunneridae</taxon>
        <taxon>Pentapetalae</taxon>
        <taxon>rosids</taxon>
        <taxon>fabids</taxon>
        <taxon>Cucurbitales</taxon>
        <taxon>Cucurbitaceae</taxon>
        <taxon>Benincaseae</taxon>
        <taxon>Citrullus</taxon>
    </lineage>
</organism>
<name>A0ABP0XVH4_9ROSI</name>
<evidence type="ECO:0000313" key="3">
    <source>
        <dbReference type="Proteomes" id="UP001642487"/>
    </source>
</evidence>
<dbReference type="InterPro" id="IPR049202">
    <property type="entry name" value="DUF6817"/>
</dbReference>
<protein>
    <recommendedName>
        <fullName evidence="1">DUF6817 domain-containing protein</fullName>
    </recommendedName>
</protein>
<dbReference type="Proteomes" id="UP001642487">
    <property type="component" value="Chromosome 10"/>
</dbReference>
<proteinExistence type="predicted"/>
<feature type="domain" description="DUF6817" evidence="1">
    <location>
        <begin position="44"/>
        <end position="86"/>
    </location>
</feature>
<reference evidence="2 3" key="1">
    <citation type="submission" date="2024-03" db="EMBL/GenBank/DDBJ databases">
        <authorList>
            <person name="Gkanogiannis A."/>
            <person name="Becerra Lopez-Lavalle L."/>
        </authorList>
    </citation>
    <scope>NUCLEOTIDE SEQUENCE [LARGE SCALE GENOMIC DNA]</scope>
</reference>
<dbReference type="Pfam" id="PF20680">
    <property type="entry name" value="DUF6817"/>
    <property type="match status" value="1"/>
</dbReference>
<keyword evidence="3" id="KW-1185">Reference proteome</keyword>
<evidence type="ECO:0000313" key="2">
    <source>
        <dbReference type="EMBL" id="CAK9311500.1"/>
    </source>
</evidence>
<gene>
    <name evidence="2" type="ORF">CITCOLO1_LOCUS3160</name>
</gene>
<evidence type="ECO:0000259" key="1">
    <source>
        <dbReference type="Pfam" id="PF20680"/>
    </source>
</evidence>
<sequence length="112" mass="12668">MSSSSSHASSPESHCFEALLGSLRPFLRGELEKVNMNLPSLISLLRSVGAGECWHKHGTFLDHLVDTYRILNIWKAQESFSETSLKNALENGHFNDDETWRKNCSPFFQPMA</sequence>